<dbReference type="RefSeq" id="WP_075368211.1">
    <property type="nucleotide sequence ID" value="NZ_MSDQ01000006.1"/>
</dbReference>
<dbReference type="AlphaFoldDB" id="A0A1Q8TFV8"/>
<evidence type="ECO:0000313" key="2">
    <source>
        <dbReference type="EMBL" id="OLO12570.1"/>
    </source>
</evidence>
<evidence type="ECO:0000313" key="3">
    <source>
        <dbReference type="Proteomes" id="UP000186806"/>
    </source>
</evidence>
<feature type="chain" id="PRO_5012503065" description="DUF3261 domain-containing protein" evidence="1">
    <location>
        <begin position="25"/>
        <end position="198"/>
    </location>
</feature>
<proteinExistence type="predicted"/>
<gene>
    <name evidence="2" type="ORF">BTW10_03655</name>
</gene>
<dbReference type="PROSITE" id="PS51257">
    <property type="entry name" value="PROKAR_LIPOPROTEIN"/>
    <property type="match status" value="1"/>
</dbReference>
<evidence type="ECO:0008006" key="4">
    <source>
        <dbReference type="Google" id="ProtNLM"/>
    </source>
</evidence>
<organism evidence="2 3">
    <name type="scientific">Chromohalobacter japonicus</name>
    <dbReference type="NCBI Taxonomy" id="223900"/>
    <lineage>
        <taxon>Bacteria</taxon>
        <taxon>Pseudomonadati</taxon>
        <taxon>Pseudomonadota</taxon>
        <taxon>Gammaproteobacteria</taxon>
        <taxon>Oceanospirillales</taxon>
        <taxon>Halomonadaceae</taxon>
        <taxon>Chromohalobacter</taxon>
    </lineage>
</organism>
<dbReference type="STRING" id="223900.GCA_000821045_01864"/>
<name>A0A1Q8TFV8_9GAMM</name>
<keyword evidence="1" id="KW-0732">Signal</keyword>
<comment type="caution">
    <text evidence="2">The sequence shown here is derived from an EMBL/GenBank/DDBJ whole genome shotgun (WGS) entry which is preliminary data.</text>
</comment>
<dbReference type="Pfam" id="PF11659">
    <property type="entry name" value="DUF3261"/>
    <property type="match status" value="1"/>
</dbReference>
<dbReference type="InterPro" id="IPR021675">
    <property type="entry name" value="DUF3261"/>
</dbReference>
<dbReference type="Proteomes" id="UP000186806">
    <property type="component" value="Unassembled WGS sequence"/>
</dbReference>
<accession>A0A1Q8TFV8</accession>
<keyword evidence="3" id="KW-1185">Reference proteome</keyword>
<protein>
    <recommendedName>
        <fullName evidence="4">DUF3261 domain-containing protein</fullName>
    </recommendedName>
</protein>
<dbReference type="EMBL" id="MSDQ01000006">
    <property type="protein sequence ID" value="OLO12570.1"/>
    <property type="molecule type" value="Genomic_DNA"/>
</dbReference>
<reference evidence="2 3" key="1">
    <citation type="submission" date="2016-12" db="EMBL/GenBank/DDBJ databases">
        <title>Draft genome sequences of strains Salinicola socius SMB35, Salinicola sp. MH3R3-1 and Chromohalobacter sp. SMB17 from the Verkhnekamsk potash mining region of Russia.</title>
        <authorList>
            <person name="Mavrodi D.V."/>
            <person name="Olsson B.E."/>
            <person name="Korsakova E.S."/>
            <person name="Pyankova A."/>
            <person name="Mavrodi O.V."/>
            <person name="Plotnikova E.G."/>
        </authorList>
    </citation>
    <scope>NUCLEOTIDE SEQUENCE [LARGE SCALE GENOMIC DNA]</scope>
    <source>
        <strain evidence="2 3">SMB17</strain>
    </source>
</reference>
<evidence type="ECO:0000256" key="1">
    <source>
        <dbReference type="SAM" id="SignalP"/>
    </source>
</evidence>
<sequence>MSLSRFALALALCGLMLLGGCSLAPPIAPHPALDQAERSATLTRRLTFIPDDKDADKRTLIAVLRLAPDELRVVLTTPYGQRLTTLVRDASGSRFEQGDAPRDDALPFPPDWLATRLEWSLWPRAALENAFADSEWTLDENRRERLIAYRGKRVARITPPPAQRDMNGNSDVLLEDFQGDYRLRIAPLDSPTDHEASR</sequence>
<feature type="signal peptide" evidence="1">
    <location>
        <begin position="1"/>
        <end position="24"/>
    </location>
</feature>